<dbReference type="InterPro" id="IPR032675">
    <property type="entry name" value="LRR_dom_sf"/>
</dbReference>
<evidence type="ECO:0000256" key="1">
    <source>
        <dbReference type="SAM" id="MobiDB-lite"/>
    </source>
</evidence>
<reference evidence="2" key="1">
    <citation type="submission" date="2024-10" db="EMBL/GenBank/DDBJ databases">
        <authorList>
            <person name="Ryan C."/>
        </authorList>
    </citation>
    <scope>NUCLEOTIDE SEQUENCE [LARGE SCALE GENOMIC DNA]</scope>
</reference>
<dbReference type="PANTHER" id="PTHR34709">
    <property type="entry name" value="OS10G0396666 PROTEIN"/>
    <property type="match status" value="1"/>
</dbReference>
<sequence length="525" mass="58615">MESSTSVHEETTAPMTASEVARTSALSMRWRHLWPKAVALRFDVGRKPESNGEADGDEARRVIAAATAAVARRAAAGDGPDVEDLELSFVYTSEDDFYDMDMVHHHGRDITPEQIAAWLHFAARHVTDFFTLALPIVPQKDRNDEAQDEEEDRALVVEMPCSARAEEMSLTLGNARLKLDPASGGDDLRLSHLLSSSCCPQLRSLCLYKILGLKTLRLDAADTLEELWLGSLRDLETLDVTAPGLLDLAVWSCGAISEARIAAPMVEELEFVRHTKVLEFDDAASVRRIVSLQMWSHRLRRSGDGDDDDDCNNNSATVWLLRNCTGVKRLGLEVNLPYWWSHVKEAHGDEIQEGDIVDMTAEIPHLPNVSNLTMEVYAYGHTIGASVSKLIAKCSNVEHLCININNYTGKECLDLSCICQSADWDNLNRFSLGHLRNIEINDFLPLDSQIRLLRLLVATAPALERMTVKLDMSEFKDGEEVNFDISCDGGRWLPSVWECSELGFVRPVAYEWLRDAHRVEQAGEA</sequence>
<dbReference type="SUPFAM" id="SSF52047">
    <property type="entry name" value="RNI-like"/>
    <property type="match status" value="1"/>
</dbReference>
<organism evidence="2 3">
    <name type="scientific">Urochloa decumbens</name>
    <dbReference type="NCBI Taxonomy" id="240449"/>
    <lineage>
        <taxon>Eukaryota</taxon>
        <taxon>Viridiplantae</taxon>
        <taxon>Streptophyta</taxon>
        <taxon>Embryophyta</taxon>
        <taxon>Tracheophyta</taxon>
        <taxon>Spermatophyta</taxon>
        <taxon>Magnoliopsida</taxon>
        <taxon>Liliopsida</taxon>
        <taxon>Poales</taxon>
        <taxon>Poaceae</taxon>
        <taxon>PACMAD clade</taxon>
        <taxon>Panicoideae</taxon>
        <taxon>Panicodae</taxon>
        <taxon>Paniceae</taxon>
        <taxon>Melinidinae</taxon>
        <taxon>Urochloa</taxon>
    </lineage>
</organism>
<dbReference type="AlphaFoldDB" id="A0ABC8VY41"/>
<feature type="region of interest" description="Disordered" evidence="1">
    <location>
        <begin position="1"/>
        <end position="20"/>
    </location>
</feature>
<keyword evidence="3" id="KW-1185">Reference proteome</keyword>
<dbReference type="PANTHER" id="PTHR34709:SF43">
    <property type="entry name" value="OS12G0527100 PROTEIN"/>
    <property type="match status" value="1"/>
</dbReference>
<gene>
    <name evidence="2" type="ORF">URODEC1_LOCUS8007</name>
</gene>
<evidence type="ECO:0000313" key="3">
    <source>
        <dbReference type="Proteomes" id="UP001497457"/>
    </source>
</evidence>
<accession>A0ABC8VY41</accession>
<proteinExistence type="predicted"/>
<name>A0ABC8VY41_9POAL</name>
<dbReference type="InterPro" id="IPR055312">
    <property type="entry name" value="FBL15-like"/>
</dbReference>
<dbReference type="Gene3D" id="3.80.10.10">
    <property type="entry name" value="Ribonuclease Inhibitor"/>
    <property type="match status" value="1"/>
</dbReference>
<dbReference type="Proteomes" id="UP001497457">
    <property type="component" value="Chromosome 11b"/>
</dbReference>
<evidence type="ECO:0000313" key="2">
    <source>
        <dbReference type="EMBL" id="CAL4898983.1"/>
    </source>
</evidence>
<dbReference type="EMBL" id="OZ075121">
    <property type="protein sequence ID" value="CAL4898983.1"/>
    <property type="molecule type" value="Genomic_DNA"/>
</dbReference>
<protein>
    <submittedName>
        <fullName evidence="2">Uncharacterized protein</fullName>
    </submittedName>
</protein>